<dbReference type="OrthoDB" id="3283619at2"/>
<dbReference type="Pfam" id="PF18588">
    <property type="entry name" value="WcbI"/>
    <property type="match status" value="1"/>
</dbReference>
<feature type="domain" description="Polysaccharide biosynthesis enzyme WcbI" evidence="1">
    <location>
        <begin position="31"/>
        <end position="224"/>
    </location>
</feature>
<name>A0A0B5DAC3_9CORY</name>
<dbReference type="KEGG" id="chm:B842_10265"/>
<protein>
    <recommendedName>
        <fullName evidence="1">Polysaccharide biosynthesis enzyme WcbI domain-containing protein</fullName>
    </recommendedName>
</protein>
<keyword evidence="3" id="KW-1185">Reference proteome</keyword>
<accession>A0A0B5DAC3</accession>
<dbReference type="EMBL" id="CP005286">
    <property type="protein sequence ID" value="AJE33902.1"/>
    <property type="molecule type" value="Genomic_DNA"/>
</dbReference>
<dbReference type="Proteomes" id="UP000031524">
    <property type="component" value="Chromosome"/>
</dbReference>
<evidence type="ECO:0000259" key="1">
    <source>
        <dbReference type="Pfam" id="PF18588"/>
    </source>
</evidence>
<dbReference type="RefSeq" id="WP_156119505.1">
    <property type="nucleotide sequence ID" value="NZ_BCSU01000005.1"/>
</dbReference>
<dbReference type="Gene3D" id="3.40.50.12080">
    <property type="match status" value="2"/>
</dbReference>
<sequence length="310" mass="33779">MTTPHDLPRRRHYGNFYQVNPTKRHDNRPFVVVMGNCQAESLRILLDSAGTVDSFRIPPVHEFTAEDVELLAPVLARADVLVSQPIRDGYRDLPLGTAELAALLPPGASVIRYPVLRWDGLMPFHAIIRDPADPSRNPPVVPYHDLRLVVAADRGLDAPVDVDPGAPAFREAAALSIGHLRTREQHHGTVVVSDHLETAPVWHTINHPSNETLAYMAQQVLDEIVPGGTVTPPADREMLGGLQAPVEPRAAHALGVPDAAVGREQWTAAGAPLDWPSLVAEQLAFYREHPQIVAAGLTRHAERLALLGLA</sequence>
<dbReference type="InterPro" id="IPR041307">
    <property type="entry name" value="WcbI"/>
</dbReference>
<organism evidence="2 3">
    <name type="scientific">Corynebacterium humireducens NBRC 106098 = DSM 45392</name>
    <dbReference type="NCBI Taxonomy" id="1223515"/>
    <lineage>
        <taxon>Bacteria</taxon>
        <taxon>Bacillati</taxon>
        <taxon>Actinomycetota</taxon>
        <taxon>Actinomycetes</taxon>
        <taxon>Mycobacteriales</taxon>
        <taxon>Corynebacteriaceae</taxon>
        <taxon>Corynebacterium</taxon>
    </lineage>
</organism>
<evidence type="ECO:0000313" key="2">
    <source>
        <dbReference type="EMBL" id="AJE33902.1"/>
    </source>
</evidence>
<gene>
    <name evidence="2" type="ORF">B842_10265</name>
</gene>
<dbReference type="AlphaFoldDB" id="A0A0B5DAC3"/>
<dbReference type="STRING" id="1223515.B842_10265"/>
<dbReference type="HOGENOM" id="CLU_879360_0_0_11"/>
<evidence type="ECO:0000313" key="3">
    <source>
        <dbReference type="Proteomes" id="UP000031524"/>
    </source>
</evidence>
<reference evidence="2 3" key="1">
    <citation type="submission" date="2013-04" db="EMBL/GenBank/DDBJ databases">
        <title>Complete genome sequence of Corynebacterium humireducens DSM 45392(T), isolated from a wastewater-fed microbial fuel cell.</title>
        <authorList>
            <person name="Ruckert C."/>
            <person name="Albersmeier A."/>
            <person name="Kalinowski J."/>
        </authorList>
    </citation>
    <scope>NUCLEOTIDE SEQUENCE [LARGE SCALE GENOMIC DNA]</scope>
    <source>
        <strain evidence="3">MFC-5</strain>
    </source>
</reference>
<proteinExistence type="predicted"/>